<keyword evidence="1" id="KW-0808">Transferase</keyword>
<keyword evidence="2" id="KW-1185">Reference proteome</keyword>
<reference evidence="1 2" key="1">
    <citation type="submission" date="2019-09" db="EMBL/GenBank/DDBJ databases">
        <title>Bird 10,000 Genomes (B10K) Project - Family phase.</title>
        <authorList>
            <person name="Zhang G."/>
        </authorList>
    </citation>
    <scope>NUCLEOTIDE SEQUENCE [LARGE SCALE GENOMIC DNA]</scope>
    <source>
        <strain evidence="1">B10K-MSB-42743</strain>
        <tissue evidence="1">Heart</tissue>
    </source>
</reference>
<name>A0A7K4K685_9AVES</name>
<accession>A0A7K4K685</accession>
<dbReference type="EMBL" id="VWPX01005977">
    <property type="protein sequence ID" value="NWI11764.1"/>
    <property type="molecule type" value="Genomic_DNA"/>
</dbReference>
<dbReference type="AlphaFoldDB" id="A0A7K4K685"/>
<feature type="non-terminal residue" evidence="1">
    <location>
        <position position="73"/>
    </location>
</feature>
<comment type="caution">
    <text evidence="1">The sequence shown here is derived from an EMBL/GenBank/DDBJ whole genome shotgun (WGS) entry which is preliminary data.</text>
</comment>
<gene>
    <name evidence="1" type="primary">Colgalt1_0</name>
    <name evidence="1" type="ORF">CRYSOU_R09533</name>
</gene>
<protein>
    <submittedName>
        <fullName evidence="1">GT251 galactosyltransferase</fullName>
    </submittedName>
</protein>
<dbReference type="Proteomes" id="UP000545332">
    <property type="component" value="Unassembled WGS sequence"/>
</dbReference>
<organism evidence="1 2">
    <name type="scientific">Crypturellus soui</name>
    <dbReference type="NCBI Taxonomy" id="458187"/>
    <lineage>
        <taxon>Eukaryota</taxon>
        <taxon>Metazoa</taxon>
        <taxon>Chordata</taxon>
        <taxon>Craniata</taxon>
        <taxon>Vertebrata</taxon>
        <taxon>Euteleostomi</taxon>
        <taxon>Archelosauria</taxon>
        <taxon>Archosauria</taxon>
        <taxon>Dinosauria</taxon>
        <taxon>Saurischia</taxon>
        <taxon>Theropoda</taxon>
        <taxon>Coelurosauria</taxon>
        <taxon>Aves</taxon>
        <taxon>Palaeognathae</taxon>
        <taxon>Tinamiformes</taxon>
        <taxon>Tinamidae</taxon>
        <taxon>Crypturellus</taxon>
    </lineage>
</organism>
<feature type="non-terminal residue" evidence="1">
    <location>
        <position position="1"/>
    </location>
</feature>
<dbReference type="OrthoDB" id="47375at2759"/>
<proteinExistence type="predicted"/>
<evidence type="ECO:0000313" key="1">
    <source>
        <dbReference type="EMBL" id="NWI11764.1"/>
    </source>
</evidence>
<sequence>MNLMDDLEEEGLDWDLIYIGRKRMQVEHPEKSVPHVRNLVVADYSYWTLAYVISLQGAQKLLAAEPLSKMLPV</sequence>
<dbReference type="GO" id="GO:0016757">
    <property type="term" value="F:glycosyltransferase activity"/>
    <property type="evidence" value="ECO:0007669"/>
    <property type="project" value="UniProtKB-KW"/>
</dbReference>
<keyword evidence="1" id="KW-0328">Glycosyltransferase</keyword>
<evidence type="ECO:0000313" key="2">
    <source>
        <dbReference type="Proteomes" id="UP000545332"/>
    </source>
</evidence>